<dbReference type="InterPro" id="IPR017689">
    <property type="entry name" value="BamD"/>
</dbReference>
<dbReference type="HAMAP" id="MF_00922">
    <property type="entry name" value="OM_assembly_BamD"/>
    <property type="match status" value="1"/>
</dbReference>
<evidence type="ECO:0000256" key="6">
    <source>
        <dbReference type="HAMAP-Rule" id="MF_00922"/>
    </source>
</evidence>
<evidence type="ECO:0000259" key="7">
    <source>
        <dbReference type="Pfam" id="PF13525"/>
    </source>
</evidence>
<dbReference type="NCBIfam" id="TIGR03302">
    <property type="entry name" value="OM_YfiO"/>
    <property type="match status" value="1"/>
</dbReference>
<gene>
    <name evidence="6" type="primary">bamD</name>
    <name evidence="8" type="ORF">HMPREF9021_01347</name>
</gene>
<evidence type="ECO:0000256" key="4">
    <source>
        <dbReference type="ARBA" id="ARBA00023237"/>
    </source>
</evidence>
<dbReference type="STRING" id="641147.HMPREF9021_01347"/>
<dbReference type="CDD" id="cd15830">
    <property type="entry name" value="BamD"/>
    <property type="match status" value="1"/>
</dbReference>
<feature type="domain" description="Outer membrane lipoprotein BamD-like" evidence="7">
    <location>
        <begin position="27"/>
        <end position="230"/>
    </location>
</feature>
<dbReference type="InterPro" id="IPR039565">
    <property type="entry name" value="BamD-like"/>
</dbReference>
<comment type="function">
    <text evidence="6">Part of the outer membrane protein assembly complex, which is involved in assembly and insertion of beta-barrel proteins into the outer membrane.</text>
</comment>
<keyword evidence="5 8" id="KW-0449">Lipoprotein</keyword>
<evidence type="ECO:0000313" key="9">
    <source>
        <dbReference type="Proteomes" id="UP000017813"/>
    </source>
</evidence>
<evidence type="ECO:0000256" key="3">
    <source>
        <dbReference type="ARBA" id="ARBA00023139"/>
    </source>
</evidence>
<name>V9HLX8_9NEIS</name>
<comment type="subunit">
    <text evidence="6">Part of the Bam complex.</text>
</comment>
<dbReference type="PANTHER" id="PTHR37423:SF1">
    <property type="entry name" value="OUTER MEMBRANE PROTEIN ASSEMBLY FACTOR BAMD"/>
    <property type="match status" value="1"/>
</dbReference>
<evidence type="ECO:0000256" key="1">
    <source>
        <dbReference type="ARBA" id="ARBA00022729"/>
    </source>
</evidence>
<evidence type="ECO:0000256" key="5">
    <source>
        <dbReference type="ARBA" id="ARBA00023288"/>
    </source>
</evidence>
<protein>
    <recommendedName>
        <fullName evidence="6">Outer membrane protein assembly factor BamD</fullName>
    </recommendedName>
</protein>
<dbReference type="Pfam" id="PF13525">
    <property type="entry name" value="YfiO"/>
    <property type="match status" value="1"/>
</dbReference>
<keyword evidence="3" id="KW-0564">Palmitate</keyword>
<keyword evidence="1 6" id="KW-0732">Signal</keyword>
<dbReference type="AlphaFoldDB" id="V9HLX8"/>
<proteinExistence type="inferred from homology"/>
<dbReference type="GO" id="GO:0043165">
    <property type="term" value="P:Gram-negative-bacterium-type cell outer membrane assembly"/>
    <property type="evidence" value="ECO:0007669"/>
    <property type="project" value="UniProtKB-UniRule"/>
</dbReference>
<dbReference type="eggNOG" id="COG4105">
    <property type="taxonomic scope" value="Bacteria"/>
</dbReference>
<dbReference type="Gene3D" id="1.25.40.10">
    <property type="entry name" value="Tetratricopeptide repeat domain"/>
    <property type="match status" value="1"/>
</dbReference>
<dbReference type="EMBL" id="ADCY02000047">
    <property type="protein sequence ID" value="EFG30741.2"/>
    <property type="molecule type" value="Genomic_DNA"/>
</dbReference>
<comment type="subcellular location">
    <subcellularLocation>
        <location evidence="6">Cell outer membrane</location>
    </subcellularLocation>
</comment>
<comment type="caution">
    <text evidence="8">The sequence shown here is derived from an EMBL/GenBank/DDBJ whole genome shotgun (WGS) entry which is preliminary data.</text>
</comment>
<evidence type="ECO:0000256" key="2">
    <source>
        <dbReference type="ARBA" id="ARBA00023136"/>
    </source>
</evidence>
<reference evidence="8 9" key="2">
    <citation type="submission" date="2011-10" db="EMBL/GenBank/DDBJ databases">
        <title>The Genome Sequence of Simonsiella muelleri ATCC 29453.</title>
        <authorList>
            <consortium name="The Broad Institute Genome Sequencing Platform"/>
            <consortium name="The Broad Institute Genome Sequencing Center for Infectious Disease"/>
            <person name="Earl A."/>
            <person name="Ward D."/>
            <person name="Feldgarden M."/>
            <person name="Gevers D."/>
            <person name="Izard J."/>
            <person name="Baranova O.V."/>
            <person name="Blanton J.M."/>
            <person name="Tanner A.C."/>
            <person name="Dewhirst F."/>
            <person name="Young S.K."/>
            <person name="Zeng Q."/>
            <person name="Gargeya S."/>
            <person name="Fitzgerald M."/>
            <person name="Haas B."/>
            <person name="Abouelleil A."/>
            <person name="Alvarado L."/>
            <person name="Arachchi H.M."/>
            <person name="Berlin A."/>
            <person name="Brown A."/>
            <person name="Chapman S.B."/>
            <person name="Chen Z."/>
            <person name="Dunbar C."/>
            <person name="Freedman E."/>
            <person name="Gearin G."/>
            <person name="Goldberg J."/>
            <person name="Griggs A."/>
            <person name="Gujja S."/>
            <person name="Heiman D."/>
            <person name="Howarth C."/>
            <person name="Larson L."/>
            <person name="Lui A."/>
            <person name="MacDonald P.J.P."/>
            <person name="Montmayeur A."/>
            <person name="Murphy C."/>
            <person name="Neiman D."/>
            <person name="Pearson M."/>
            <person name="Priest M."/>
            <person name="Roberts A."/>
            <person name="Saif S."/>
            <person name="Shea T."/>
            <person name="Shenoy N."/>
            <person name="Sisk P."/>
            <person name="Stolte C."/>
            <person name="Sykes S."/>
            <person name="Wortman J."/>
            <person name="Nusbaum C."/>
            <person name="Birren B."/>
        </authorList>
    </citation>
    <scope>NUCLEOTIDE SEQUENCE [LARGE SCALE GENOMIC DNA]</scope>
    <source>
        <strain evidence="8 9">ATCC 29453</strain>
    </source>
</reference>
<dbReference type="GO" id="GO:1990063">
    <property type="term" value="C:Bam protein complex"/>
    <property type="evidence" value="ECO:0007669"/>
    <property type="project" value="TreeGrafter"/>
</dbReference>
<sequence length="260" mass="30148">MVVAALSGCAANQSKISKDAQITQNWTADQLYSEARNELNSGNYTRATKLYELLRARQPEGRYIEQSLLDTAYAQYKNEEPEKALIALARFKQNYPASRDMDYALYLKGLVLFAEEQSFLRKLASQDWADRDPASNRKAYYAFEELVKKYPTSKYAADATKRMAKLVDALGGHEIAIARYYAKRGAYVAANNRAQRVIENFQNTRFVEESLAIMIFTYKKMDKPRLAEDVRQVLQHNFPNSPYLQKGWVADDMPWWRYWK</sequence>
<keyword evidence="9" id="KW-1185">Reference proteome</keyword>
<dbReference type="SUPFAM" id="SSF48452">
    <property type="entry name" value="TPR-like"/>
    <property type="match status" value="1"/>
</dbReference>
<dbReference type="PANTHER" id="PTHR37423">
    <property type="entry name" value="SOLUBLE LYTIC MUREIN TRANSGLYCOSYLASE-RELATED"/>
    <property type="match status" value="1"/>
</dbReference>
<dbReference type="GO" id="GO:0051205">
    <property type="term" value="P:protein insertion into membrane"/>
    <property type="evidence" value="ECO:0007669"/>
    <property type="project" value="UniProtKB-UniRule"/>
</dbReference>
<organism evidence="8 9">
    <name type="scientific">Simonsiella muelleri ATCC 29453</name>
    <dbReference type="NCBI Taxonomy" id="641147"/>
    <lineage>
        <taxon>Bacteria</taxon>
        <taxon>Pseudomonadati</taxon>
        <taxon>Pseudomonadota</taxon>
        <taxon>Betaproteobacteria</taxon>
        <taxon>Neisseriales</taxon>
        <taxon>Neisseriaceae</taxon>
        <taxon>Simonsiella</taxon>
    </lineage>
</organism>
<reference evidence="8 9" key="1">
    <citation type="submission" date="2010-03" db="EMBL/GenBank/DDBJ databases">
        <authorList>
            <consortium name="The Broad Institute Genome Sequencing Platform"/>
            <person name="Ward D."/>
            <person name="Earl A."/>
            <person name="Feldgarden M."/>
            <person name="Gevers D."/>
            <person name="Young S."/>
            <person name="Zeng Q."/>
            <person name="Koehrsen M."/>
            <person name="Alvarado L."/>
            <person name="Berlin A.M."/>
            <person name="Borenstein D."/>
            <person name="Chapman S.B."/>
            <person name="Chen Z."/>
            <person name="Engels R."/>
            <person name="Freedman E."/>
            <person name="Gellesch M."/>
            <person name="Goldberg J."/>
            <person name="Griggs A."/>
            <person name="Gujja S."/>
            <person name="Heilman E.R."/>
            <person name="Heiman D.I."/>
            <person name="Hepburn T.A."/>
            <person name="Howarth C."/>
            <person name="Jen D."/>
            <person name="Larson L."/>
            <person name="Mehta T."/>
            <person name="Park D."/>
            <person name="Pearson M."/>
            <person name="Richards J."/>
            <person name="Roberts A."/>
            <person name="Saif S."/>
            <person name="Shea T.D."/>
            <person name="Shenoy N."/>
            <person name="Sisk P."/>
            <person name="Stolte C."/>
            <person name="Sykes S.N."/>
            <person name="Walk T."/>
            <person name="White J."/>
            <person name="Yandava C."/>
            <person name="Izard J."/>
            <person name="Baranova O.V."/>
            <person name="Blanton J.M."/>
            <person name="Tanner A.C."/>
            <person name="Dewhirst F."/>
            <person name="Haas B."/>
            <person name="Nusbaum C."/>
            <person name="Birren B."/>
        </authorList>
    </citation>
    <scope>NUCLEOTIDE SEQUENCE [LARGE SCALE GENOMIC DNA]</scope>
    <source>
        <strain evidence="8 9">ATCC 29453</strain>
    </source>
</reference>
<dbReference type="Proteomes" id="UP000017813">
    <property type="component" value="Unassembled WGS sequence"/>
</dbReference>
<dbReference type="HOGENOM" id="CLU_065982_0_1_4"/>
<keyword evidence="2 6" id="KW-0472">Membrane</keyword>
<dbReference type="InterPro" id="IPR011990">
    <property type="entry name" value="TPR-like_helical_dom_sf"/>
</dbReference>
<evidence type="ECO:0000313" key="8">
    <source>
        <dbReference type="EMBL" id="EFG30741.2"/>
    </source>
</evidence>
<keyword evidence="4 6" id="KW-0998">Cell outer membrane</keyword>
<accession>V9HLX8</accession>
<comment type="similarity">
    <text evidence="6">Belongs to the BamD family.</text>
</comment>